<dbReference type="GO" id="GO:0005737">
    <property type="term" value="C:cytoplasm"/>
    <property type="evidence" value="ECO:0007669"/>
    <property type="project" value="UniProtKB-SubCell"/>
</dbReference>
<evidence type="ECO:0000256" key="3">
    <source>
        <dbReference type="ARBA" id="ARBA00022603"/>
    </source>
</evidence>
<dbReference type="OrthoDB" id="206354at2759"/>
<keyword evidence="4" id="KW-0808">Transferase</keyword>
<dbReference type="Proteomes" id="UP001165063">
    <property type="component" value="Unassembled WGS sequence"/>
</dbReference>
<evidence type="ECO:0000256" key="1">
    <source>
        <dbReference type="ARBA" id="ARBA00004496"/>
    </source>
</evidence>
<dbReference type="PANTHER" id="PTHR13200">
    <property type="entry name" value="EEF1A LYSINE METHYLTRANSFERASE 1"/>
    <property type="match status" value="1"/>
</dbReference>
<sequence length="188" mass="21687">MDSDDDMPVLSAHALAALQEFKQDEKARQEAFENLYKKAEDDFSERKQVSIDDFKEDWQLSQFWYSDSTADILADALLDGADQDTVICIASAPSVYAAIKKRDPKTLPTTKIYLLEFDKRFEYLSGTEYFGFYDYNEPLKIREDLKGKVNRLLIDPPFLEPECQRKSSQSAHFLLNKDKTTKTKSELS</sequence>
<comment type="caution">
    <text evidence="5">The sequence shown here is derived from an EMBL/GenBank/DDBJ whole genome shotgun (WGS) entry which is preliminary data.</text>
</comment>
<dbReference type="Pfam" id="PF10237">
    <property type="entry name" value="N6-adenineMlase"/>
    <property type="match status" value="1"/>
</dbReference>
<evidence type="ECO:0000256" key="2">
    <source>
        <dbReference type="ARBA" id="ARBA00022490"/>
    </source>
</evidence>
<evidence type="ECO:0000313" key="6">
    <source>
        <dbReference type="Proteomes" id="UP001165063"/>
    </source>
</evidence>
<comment type="subcellular location">
    <subcellularLocation>
        <location evidence="1">Cytoplasm</location>
    </subcellularLocation>
</comment>
<proteinExistence type="predicted"/>
<gene>
    <name evidence="5" type="ORF">Amon01_000509000</name>
</gene>
<dbReference type="GO" id="GO:0016279">
    <property type="term" value="F:protein-lysine N-methyltransferase activity"/>
    <property type="evidence" value="ECO:0007669"/>
    <property type="project" value="InterPro"/>
</dbReference>
<keyword evidence="6" id="KW-1185">Reference proteome</keyword>
<dbReference type="InterPro" id="IPR041370">
    <property type="entry name" value="Mlase_EEF1AKMT1/ZCCHC4"/>
</dbReference>
<accession>A0A9W6YZB7</accession>
<reference evidence="5" key="1">
    <citation type="submission" date="2023-04" db="EMBL/GenBank/DDBJ databases">
        <title>Ambrosiozyma monospora NBRC 1965.</title>
        <authorList>
            <person name="Ichikawa N."/>
            <person name="Sato H."/>
            <person name="Tonouchi N."/>
        </authorList>
    </citation>
    <scope>NUCLEOTIDE SEQUENCE</scope>
    <source>
        <strain evidence="5">NBRC 1965</strain>
    </source>
</reference>
<keyword evidence="2" id="KW-0963">Cytoplasm</keyword>
<dbReference type="GO" id="GO:0032259">
    <property type="term" value="P:methylation"/>
    <property type="evidence" value="ECO:0007669"/>
    <property type="project" value="UniProtKB-KW"/>
</dbReference>
<protein>
    <submittedName>
        <fullName evidence="5">Unnamed protein product</fullName>
    </submittedName>
</protein>
<evidence type="ECO:0000256" key="4">
    <source>
        <dbReference type="ARBA" id="ARBA00022679"/>
    </source>
</evidence>
<dbReference type="PANTHER" id="PTHR13200:SF0">
    <property type="entry name" value="EEF1A LYSINE METHYLTRANSFERASE 1"/>
    <property type="match status" value="1"/>
</dbReference>
<dbReference type="InterPro" id="IPR019369">
    <property type="entry name" value="Efm5/EEF1AKMT1"/>
</dbReference>
<keyword evidence="3" id="KW-0489">Methyltransferase</keyword>
<evidence type="ECO:0000313" key="5">
    <source>
        <dbReference type="EMBL" id="GMG39114.1"/>
    </source>
</evidence>
<dbReference type="EMBL" id="BSXU01002686">
    <property type="protein sequence ID" value="GMG39114.1"/>
    <property type="molecule type" value="Genomic_DNA"/>
</dbReference>
<name>A0A9W6YZB7_AMBMO</name>
<dbReference type="AlphaFoldDB" id="A0A9W6YZB7"/>
<organism evidence="5 6">
    <name type="scientific">Ambrosiozyma monospora</name>
    <name type="common">Yeast</name>
    <name type="synonym">Endomycopsis monosporus</name>
    <dbReference type="NCBI Taxonomy" id="43982"/>
    <lineage>
        <taxon>Eukaryota</taxon>
        <taxon>Fungi</taxon>
        <taxon>Dikarya</taxon>
        <taxon>Ascomycota</taxon>
        <taxon>Saccharomycotina</taxon>
        <taxon>Pichiomycetes</taxon>
        <taxon>Pichiales</taxon>
        <taxon>Pichiaceae</taxon>
        <taxon>Ambrosiozyma</taxon>
    </lineage>
</organism>